<comment type="caution">
    <text evidence="1">The sequence shown here is derived from an EMBL/GenBank/DDBJ whole genome shotgun (WGS) entry which is preliminary data.</text>
</comment>
<reference evidence="1" key="1">
    <citation type="submission" date="2015-06" db="EMBL/GenBank/DDBJ databases">
        <authorList>
            <person name="Nguyen H."/>
        </authorList>
    </citation>
    <scope>NUCLEOTIDE SEQUENCE</scope>
    <source>
        <strain evidence="1">DAOM 180753</strain>
    </source>
</reference>
<dbReference type="Proteomes" id="UP001227192">
    <property type="component" value="Unassembled WGS sequence"/>
</dbReference>
<proteinExistence type="predicted"/>
<organism evidence="1 2">
    <name type="scientific">Penicillium thymicola</name>
    <dbReference type="NCBI Taxonomy" id="293382"/>
    <lineage>
        <taxon>Eukaryota</taxon>
        <taxon>Fungi</taxon>
        <taxon>Dikarya</taxon>
        <taxon>Ascomycota</taxon>
        <taxon>Pezizomycotina</taxon>
        <taxon>Eurotiomycetes</taxon>
        <taxon>Eurotiomycetidae</taxon>
        <taxon>Eurotiales</taxon>
        <taxon>Aspergillaceae</taxon>
        <taxon>Penicillium</taxon>
    </lineage>
</organism>
<name>A0AAI9TIP4_PENTH</name>
<evidence type="ECO:0000313" key="1">
    <source>
        <dbReference type="EMBL" id="KAJ9487838.1"/>
    </source>
</evidence>
<sequence length="12" mass="1470">MHKWYISYNNGG</sequence>
<accession>A0AAI9TIP4</accession>
<feature type="non-terminal residue" evidence="1">
    <location>
        <position position="12"/>
    </location>
</feature>
<protein>
    <submittedName>
        <fullName evidence="1">Uncharacterized protein</fullName>
    </submittedName>
</protein>
<gene>
    <name evidence="1" type="ORF">VN97_g5448</name>
</gene>
<evidence type="ECO:0000313" key="2">
    <source>
        <dbReference type="Proteomes" id="UP001227192"/>
    </source>
</evidence>
<reference evidence="1" key="2">
    <citation type="journal article" date="2016" name="Fungal Biol.">
        <title>Ochratoxin A production by Penicillium thymicola.</title>
        <authorList>
            <person name="Nguyen H.D.T."/>
            <person name="McMullin D.R."/>
            <person name="Ponomareva E."/>
            <person name="Riley R."/>
            <person name="Pomraning K.R."/>
            <person name="Baker S.E."/>
            <person name="Seifert K.A."/>
        </authorList>
    </citation>
    <scope>NUCLEOTIDE SEQUENCE</scope>
    <source>
        <strain evidence="1">DAOM 180753</strain>
    </source>
</reference>
<dbReference type="EMBL" id="LACB01000141">
    <property type="protein sequence ID" value="KAJ9487838.1"/>
    <property type="molecule type" value="Genomic_DNA"/>
</dbReference>
<keyword evidence="2" id="KW-1185">Reference proteome</keyword>